<name>A0A0H2UVM7_STRP3</name>
<dbReference type="EMBL" id="AE014074">
    <property type="protein sequence ID" value="AAM79830.1"/>
    <property type="molecule type" value="Genomic_DNA"/>
</dbReference>
<dbReference type="AlphaFoldDB" id="A0A0H2UVM7"/>
<gene>
    <name evidence="1" type="ordered locus">SpyM3_1223</name>
</gene>
<sequence>MLGWDIRVLAMIDKRLLIDELQVKLVKDKGDYGGFVYDEPFTLSPVRFDRNLATAGKDNARQETKPSVIFIYPKYCKTVADRSWVDAVVIDGDTEYTVDKVIPVYHPLTNKIFCFEVEVI</sequence>
<dbReference type="Proteomes" id="UP000000564">
    <property type="component" value="Chromosome"/>
</dbReference>
<dbReference type="KEGG" id="spg:SpyM3_1223"/>
<dbReference type="HOGENOM" id="CLU_164099_0_0_9"/>
<organism evidence="1 2">
    <name type="scientific">Streptococcus pyogenes serotype M3 (strain ATCC BAA-595 / MGAS315)</name>
    <dbReference type="NCBI Taxonomy" id="198466"/>
    <lineage>
        <taxon>Bacteria</taxon>
        <taxon>Bacillati</taxon>
        <taxon>Bacillota</taxon>
        <taxon>Bacilli</taxon>
        <taxon>Lactobacillales</taxon>
        <taxon>Streptococcaceae</taxon>
        <taxon>Streptococcus</taxon>
    </lineage>
</organism>
<protein>
    <submittedName>
        <fullName evidence="1">Putative minor capsid protein-phage-associated</fullName>
    </submittedName>
</protein>
<dbReference type="Pfam" id="PF10665">
    <property type="entry name" value="Minor_capsid_1"/>
    <property type="match status" value="1"/>
</dbReference>
<evidence type="ECO:0000313" key="2">
    <source>
        <dbReference type="Proteomes" id="UP000000564"/>
    </source>
</evidence>
<reference evidence="1 2" key="1">
    <citation type="journal article" date="2002" name="Proc. Natl. Acad. Sci. U.S.A.">
        <title>Genome sequence of a serotype M3 strain of group A Streptococcus: phage-encoded toxins, the high-virulence phenotype, and clone emergence.</title>
        <authorList>
            <person name="Beres S.B."/>
            <person name="Sylva G.L."/>
            <person name="Barbian K.D."/>
            <person name="Lei B."/>
            <person name="Hoff J.S."/>
            <person name="Mammarella N.D."/>
            <person name="Liu M.Y."/>
            <person name="Smoot J.C."/>
            <person name="Porcella S.F."/>
            <person name="Parkins L.D."/>
            <person name="Campbell D.S."/>
            <person name="Smith T.M."/>
            <person name="McCormick J.K."/>
            <person name="Leung D.Y."/>
            <person name="Schlievert P.M."/>
            <person name="Musser J.M."/>
        </authorList>
    </citation>
    <scope>NUCLEOTIDE SEQUENCE [LARGE SCALE GENOMIC DNA]</scope>
    <source>
        <strain evidence="2">ATCC BAA-595 / MGAS315</strain>
    </source>
</reference>
<evidence type="ECO:0000313" key="1">
    <source>
        <dbReference type="EMBL" id="AAM79830.1"/>
    </source>
</evidence>
<accession>A0A0H2UVM7</accession>
<dbReference type="InterPro" id="IPR019612">
    <property type="entry name" value="Minor_capsid_put"/>
</dbReference>
<proteinExistence type="predicted"/>